<dbReference type="Gene3D" id="3.50.50.60">
    <property type="entry name" value="FAD/NAD(P)-binding domain"/>
    <property type="match status" value="1"/>
</dbReference>
<protein>
    <submittedName>
        <fullName evidence="1">Tryptophan halogenase (Modular protein)</fullName>
    </submittedName>
</protein>
<dbReference type="PANTHER" id="PTHR43747">
    <property type="entry name" value="FAD-BINDING PROTEIN"/>
    <property type="match status" value="1"/>
</dbReference>
<gene>
    <name evidence="1" type="ORF">SPHINGO391_390365</name>
</gene>
<dbReference type="PANTHER" id="PTHR43747:SF4">
    <property type="entry name" value="FLAVIN-DEPENDENT TRYPTOPHAN HALOGENASE"/>
    <property type="match status" value="1"/>
</dbReference>
<sequence>MATDTGPGATNDQPITTIVVVGGGTAGWLAACLIAARADRGVEQPLSVTLIESPDVATIGVGEGTWPTMRRTLERIGISETDFLLACDGAFKQGSRFDGWRTGAANDSYLHPFTAPVDGDPRDIVVAWAEHGGRFADTVGAQGAICHRDLAPRQRAMPDYAGTLNYAYHLDAGKLAAMLMRHATERLGVRHVRDHVVGIDGTADGDIAAVRTRASGAIAGDLFLDCTGHAALLIEGYYGIGTVDRGGTLFNDRALAVQVPVAADSPIASQTNATAHAAGWIWDIGLPMRRGVGCVYSSAHLSDDAAADTLTRYLRATAPDAALPSFRQLTFRSRHRETFWHRNCLAVGLSAGFLEPLEASAIVLIELSLDALLDNFPSHRGAMDIHSMRFNTLFRYRWDRIVEFLKLHYVLSERDEPYWRDHRDPASIPPRLAELLQLWRHQPPSRADFPMVDEIFPAASYQYVLYGMEFPAPTRGPIATPDRARTQTLLAQVDQRRRMLAAGLPTNRAYLDALRHATRHSHNLPCRKLGASGFLRPLQKPVRHSAAVTPLYGHPTHPSNGFLQFQVTFRISARNAAASPFHPACSSCLRRTGFYAALADRLERVCHATGQDVQDRDPASVRLRPRSRPCWSGLQKPRSAVACGTGSLR</sequence>
<dbReference type="SUPFAM" id="SSF51905">
    <property type="entry name" value="FAD/NAD(P)-binding domain"/>
    <property type="match status" value="1"/>
</dbReference>
<dbReference type="InterPro" id="IPR036188">
    <property type="entry name" value="FAD/NAD-bd_sf"/>
</dbReference>
<reference evidence="1 2" key="1">
    <citation type="submission" date="2019-09" db="EMBL/GenBank/DDBJ databases">
        <authorList>
            <person name="Dittami M. S."/>
        </authorList>
    </citation>
    <scope>NUCLEOTIDE SEQUENCE [LARGE SCALE GENOMIC DNA]</scope>
    <source>
        <strain evidence="1">SPHINGO391</strain>
    </source>
</reference>
<dbReference type="GO" id="GO:0004497">
    <property type="term" value="F:monooxygenase activity"/>
    <property type="evidence" value="ECO:0007669"/>
    <property type="project" value="InterPro"/>
</dbReference>
<dbReference type="InterPro" id="IPR050816">
    <property type="entry name" value="Flavin-dep_Halogenase_NPB"/>
</dbReference>
<dbReference type="AlphaFoldDB" id="A0A5E7YSQ8"/>
<evidence type="ECO:0000313" key="2">
    <source>
        <dbReference type="Proteomes" id="UP000326857"/>
    </source>
</evidence>
<dbReference type="Proteomes" id="UP000326857">
    <property type="component" value="Unassembled WGS sequence"/>
</dbReference>
<accession>A0A5E7YSQ8</accession>
<dbReference type="Pfam" id="PF04820">
    <property type="entry name" value="Trp_halogenase"/>
    <property type="match status" value="1"/>
</dbReference>
<evidence type="ECO:0000313" key="1">
    <source>
        <dbReference type="EMBL" id="VVT09891.1"/>
    </source>
</evidence>
<dbReference type="RefSeq" id="WP_151990525.1">
    <property type="nucleotide sequence ID" value="NZ_LR701528.1"/>
</dbReference>
<dbReference type="EMBL" id="CABVLI010000033">
    <property type="protein sequence ID" value="VVT09891.1"/>
    <property type="molecule type" value="Genomic_DNA"/>
</dbReference>
<dbReference type="InterPro" id="IPR006905">
    <property type="entry name" value="Flavin_halogenase"/>
</dbReference>
<proteinExistence type="predicted"/>
<organism evidence="1 2">
    <name type="scientific">Sphingomonas aurantiaca</name>
    <dbReference type="NCBI Taxonomy" id="185949"/>
    <lineage>
        <taxon>Bacteria</taxon>
        <taxon>Pseudomonadati</taxon>
        <taxon>Pseudomonadota</taxon>
        <taxon>Alphaproteobacteria</taxon>
        <taxon>Sphingomonadales</taxon>
        <taxon>Sphingomonadaceae</taxon>
        <taxon>Sphingomonas</taxon>
    </lineage>
</organism>
<name>A0A5E7YSQ8_9SPHN</name>